<dbReference type="GO" id="GO:0005829">
    <property type="term" value="C:cytosol"/>
    <property type="evidence" value="ECO:0007669"/>
    <property type="project" value="TreeGrafter"/>
</dbReference>
<comment type="similarity">
    <text evidence="2">In the N-terminal section; belongs to the DHBP synthase family.</text>
</comment>
<name>A0A0V8EQ21_LACLL</name>
<dbReference type="GO" id="GO:0003935">
    <property type="term" value="F:GTP cyclohydrolase II activity"/>
    <property type="evidence" value="ECO:0007669"/>
    <property type="project" value="UniProtKB-UniRule"/>
</dbReference>
<feature type="active site" description="Nucleophile" evidence="11">
    <location>
        <position position="112"/>
    </location>
</feature>
<dbReference type="Pfam" id="PF00925">
    <property type="entry name" value="GTP_cyclohydro2"/>
    <property type="match status" value="1"/>
</dbReference>
<evidence type="ECO:0000256" key="3">
    <source>
        <dbReference type="ARBA" id="ARBA00022619"/>
    </source>
</evidence>
<evidence type="ECO:0000313" key="13">
    <source>
        <dbReference type="EMBL" id="KSU27498.1"/>
    </source>
</evidence>
<evidence type="ECO:0000256" key="10">
    <source>
        <dbReference type="ARBA" id="ARBA00049295"/>
    </source>
</evidence>
<dbReference type="AlphaFoldDB" id="A0A0V8EQ21"/>
<dbReference type="GO" id="GO:0009231">
    <property type="term" value="P:riboflavin biosynthetic process"/>
    <property type="evidence" value="ECO:0007669"/>
    <property type="project" value="UniProtKB-UniRule"/>
</dbReference>
<comment type="similarity">
    <text evidence="11">Belongs to the GTP cyclohydrolase II family.</text>
</comment>
<feature type="binding site" evidence="11">
    <location>
        <position position="51"/>
    </location>
    <ligand>
        <name>Zn(2+)</name>
        <dbReference type="ChEBI" id="CHEBI:29105"/>
        <note>catalytic</note>
    </ligand>
</feature>
<evidence type="ECO:0000256" key="8">
    <source>
        <dbReference type="ARBA" id="ARBA00023134"/>
    </source>
</evidence>
<dbReference type="NCBIfam" id="NF001591">
    <property type="entry name" value="PRK00393.1"/>
    <property type="match status" value="1"/>
</dbReference>
<dbReference type="PATRIC" id="fig|1360.116.peg.148"/>
<evidence type="ECO:0000256" key="7">
    <source>
        <dbReference type="ARBA" id="ARBA00022833"/>
    </source>
</evidence>
<dbReference type="InterPro" id="IPR036144">
    <property type="entry name" value="RibA-like_sf"/>
</dbReference>
<dbReference type="GO" id="GO:0008270">
    <property type="term" value="F:zinc ion binding"/>
    <property type="evidence" value="ECO:0007669"/>
    <property type="project" value="UniProtKB-UniRule"/>
</dbReference>
<dbReference type="UniPathway" id="UPA00275">
    <property type="reaction ID" value="UER00400"/>
</dbReference>
<feature type="binding site" evidence="11">
    <location>
        <position position="49"/>
    </location>
    <ligand>
        <name>Zn(2+)</name>
        <dbReference type="ChEBI" id="CHEBI:29105"/>
        <note>catalytic</note>
    </ligand>
</feature>
<protein>
    <recommendedName>
        <fullName evidence="11">GTP cyclohydrolase-2</fullName>
        <ecNumber evidence="11">3.5.4.25</ecNumber>
    </recommendedName>
    <alternativeName>
        <fullName evidence="11">GTP cyclohydrolase II</fullName>
    </alternativeName>
</protein>
<keyword evidence="8 11" id="KW-0342">GTP-binding</keyword>
<dbReference type="HAMAP" id="MF_00179">
    <property type="entry name" value="RibA"/>
    <property type="match status" value="1"/>
</dbReference>
<evidence type="ECO:0000256" key="6">
    <source>
        <dbReference type="ARBA" id="ARBA00022801"/>
    </source>
</evidence>
<keyword evidence="6 11" id="KW-0378">Hydrolase</keyword>
<dbReference type="SUPFAM" id="SSF142695">
    <property type="entry name" value="RibA-like"/>
    <property type="match status" value="1"/>
</dbReference>
<keyword evidence="4 11" id="KW-0479">Metal-binding</keyword>
<dbReference type="InterPro" id="IPR032677">
    <property type="entry name" value="GTP_cyclohydro_II"/>
</dbReference>
<comment type="function">
    <text evidence="9 11">Catalyzes the conversion of GTP to 2,5-diamino-6-ribosylamino-4(3H)-pyrimidinone 5'-phosphate (DARP), formate and pyrophosphate.</text>
</comment>
<dbReference type="GO" id="GO:0005525">
    <property type="term" value="F:GTP binding"/>
    <property type="evidence" value="ECO:0007669"/>
    <property type="project" value="UniProtKB-KW"/>
</dbReference>
<dbReference type="PANTHER" id="PTHR21327">
    <property type="entry name" value="GTP CYCLOHYDROLASE II-RELATED"/>
    <property type="match status" value="1"/>
</dbReference>
<feature type="binding site" evidence="11">
    <location>
        <begin position="76"/>
        <end position="78"/>
    </location>
    <ligand>
        <name>GTP</name>
        <dbReference type="ChEBI" id="CHEBI:37565"/>
    </ligand>
</feature>
<keyword evidence="3 11" id="KW-0686">Riboflavin biosynthesis</keyword>
<evidence type="ECO:0000256" key="9">
    <source>
        <dbReference type="ARBA" id="ARBA00043932"/>
    </source>
</evidence>
<accession>A0A0V8EQ21</accession>
<feature type="binding site" evidence="11">
    <location>
        <position position="38"/>
    </location>
    <ligand>
        <name>Zn(2+)</name>
        <dbReference type="ChEBI" id="CHEBI:29105"/>
        <note>catalytic</note>
    </ligand>
</feature>
<dbReference type="CDD" id="cd00641">
    <property type="entry name" value="GTP_cyclohydro2"/>
    <property type="match status" value="1"/>
</dbReference>
<proteinExistence type="inferred from homology"/>
<feature type="active site" description="Proton acceptor" evidence="11">
    <location>
        <position position="110"/>
    </location>
</feature>
<evidence type="ECO:0000256" key="4">
    <source>
        <dbReference type="ARBA" id="ARBA00022723"/>
    </source>
</evidence>
<organism evidence="13 14">
    <name type="scientific">Lactococcus lactis subsp. lactis</name>
    <name type="common">Streptococcus lactis</name>
    <dbReference type="NCBI Taxonomy" id="1360"/>
    <lineage>
        <taxon>Bacteria</taxon>
        <taxon>Bacillati</taxon>
        <taxon>Bacillota</taxon>
        <taxon>Bacilli</taxon>
        <taxon>Lactobacillales</taxon>
        <taxon>Streptococcaceae</taxon>
        <taxon>Lactococcus</taxon>
    </lineage>
</organism>
<feature type="domain" description="GTP cyclohydrolase II" evidence="12">
    <location>
        <begin position="2"/>
        <end position="153"/>
    </location>
</feature>
<dbReference type="NCBIfam" id="TIGR00505">
    <property type="entry name" value="ribA"/>
    <property type="match status" value="1"/>
</dbReference>
<comment type="caution">
    <text evidence="13">The sequence shown here is derived from an EMBL/GenBank/DDBJ whole genome shotgun (WGS) entry which is preliminary data.</text>
</comment>
<feature type="binding site" evidence="11">
    <location>
        <position position="133"/>
    </location>
    <ligand>
        <name>GTP</name>
        <dbReference type="ChEBI" id="CHEBI:37565"/>
    </ligand>
</feature>
<dbReference type="Proteomes" id="UP000052991">
    <property type="component" value="Unassembled WGS sequence"/>
</dbReference>
<comment type="pathway">
    <text evidence="1 11">Cofactor biosynthesis; riboflavin biosynthesis; 5-amino-6-(D-ribitylamino)uracil from GTP: step 1/4.</text>
</comment>
<evidence type="ECO:0000256" key="5">
    <source>
        <dbReference type="ARBA" id="ARBA00022741"/>
    </source>
</evidence>
<comment type="cofactor">
    <cofactor evidence="11">
        <name>Zn(2+)</name>
        <dbReference type="ChEBI" id="CHEBI:29105"/>
    </cofactor>
    <text evidence="11">Binds 1 zinc ion per subunit.</text>
</comment>
<dbReference type="EMBL" id="LKLW01000071">
    <property type="protein sequence ID" value="KSU27498.1"/>
    <property type="molecule type" value="Genomic_DNA"/>
</dbReference>
<evidence type="ECO:0000256" key="11">
    <source>
        <dbReference type="HAMAP-Rule" id="MF_00179"/>
    </source>
</evidence>
<sequence length="179" mass="19886">MFDILGFVNKINGEHHVALVKGDIGDGQAILCRVHSECLTGDAFGSLKCDCGGQLEEALKKINDEGRGVLLYLRQEGRGIGLINKLCAYSLQDEGLDTVEANLALGFEEDEREYSIGAQILKIIGVKSLKLMTNNPQKINDFQKYGLVVEERVALQIKDNPFDLDYLKVKQNKMGHLFD</sequence>
<reference evidence="14" key="1">
    <citation type="submission" date="2015-10" db="EMBL/GenBank/DDBJ databases">
        <title>Draft Genome Sequences of 11 Lactococcus lactis subspecies cremoris strains.</title>
        <authorList>
            <person name="Wels M."/>
            <person name="Backus L."/>
            <person name="Boekhorst J."/>
            <person name="Dijkstra A."/>
            <person name="Beerthuizen M."/>
            <person name="Kelly W."/>
            <person name="Siezen R."/>
            <person name="Bachmann H."/>
            <person name="Van Hijum S."/>
        </authorList>
    </citation>
    <scope>NUCLEOTIDE SEQUENCE [LARGE SCALE GENOMIC DNA]</scope>
    <source>
        <strain evidence="14">N42</strain>
    </source>
</reference>
<feature type="binding site" evidence="11">
    <location>
        <position position="138"/>
    </location>
    <ligand>
        <name>GTP</name>
        <dbReference type="ChEBI" id="CHEBI:37565"/>
    </ligand>
</feature>
<dbReference type="InterPro" id="IPR000926">
    <property type="entry name" value="RibA"/>
</dbReference>
<dbReference type="Gene3D" id="3.40.50.10990">
    <property type="entry name" value="GTP cyclohydrolase II"/>
    <property type="match status" value="1"/>
</dbReference>
<feature type="binding site" evidence="11">
    <location>
        <position position="54"/>
    </location>
    <ligand>
        <name>GTP</name>
        <dbReference type="ChEBI" id="CHEBI:37565"/>
    </ligand>
</feature>
<dbReference type="FunFam" id="3.40.50.10990:FF:000001">
    <property type="entry name" value="Riboflavin biosynthesis protein RibBA"/>
    <property type="match status" value="1"/>
</dbReference>
<dbReference type="PANTHER" id="PTHR21327:SF18">
    <property type="entry name" value="3,4-DIHYDROXY-2-BUTANONE 4-PHOSPHATE SYNTHASE"/>
    <property type="match status" value="1"/>
</dbReference>
<feature type="binding site" evidence="11">
    <location>
        <position position="98"/>
    </location>
    <ligand>
        <name>GTP</name>
        <dbReference type="ChEBI" id="CHEBI:37565"/>
    </ligand>
</feature>
<keyword evidence="5 11" id="KW-0547">Nucleotide-binding</keyword>
<evidence type="ECO:0000259" key="12">
    <source>
        <dbReference type="Pfam" id="PF00925"/>
    </source>
</evidence>
<evidence type="ECO:0000313" key="14">
    <source>
        <dbReference type="Proteomes" id="UP000052991"/>
    </source>
</evidence>
<feature type="binding site" evidence="11">
    <location>
        <begin position="33"/>
        <end position="37"/>
    </location>
    <ligand>
        <name>GTP</name>
        <dbReference type="ChEBI" id="CHEBI:37565"/>
    </ligand>
</feature>
<evidence type="ECO:0000256" key="1">
    <source>
        <dbReference type="ARBA" id="ARBA00004853"/>
    </source>
</evidence>
<comment type="catalytic activity">
    <reaction evidence="10 11">
        <text>GTP + 4 H2O = 2,5-diamino-6-hydroxy-4-(5-phosphoribosylamino)-pyrimidine + formate + 2 phosphate + 3 H(+)</text>
        <dbReference type="Rhea" id="RHEA:23704"/>
        <dbReference type="ChEBI" id="CHEBI:15377"/>
        <dbReference type="ChEBI" id="CHEBI:15378"/>
        <dbReference type="ChEBI" id="CHEBI:15740"/>
        <dbReference type="ChEBI" id="CHEBI:37565"/>
        <dbReference type="ChEBI" id="CHEBI:43474"/>
        <dbReference type="ChEBI" id="CHEBI:58614"/>
        <dbReference type="EC" id="3.5.4.25"/>
    </reaction>
</comment>
<evidence type="ECO:0000256" key="2">
    <source>
        <dbReference type="ARBA" id="ARBA00005520"/>
    </source>
</evidence>
<keyword evidence="7 11" id="KW-0862">Zinc</keyword>
<gene>
    <name evidence="11" type="primary">ribA</name>
    <name evidence="13" type="ORF">N42_1077</name>
</gene>
<dbReference type="EC" id="3.5.4.25" evidence="11"/>